<dbReference type="PANTHER" id="PTHR23416">
    <property type="entry name" value="SIALIC ACID SYNTHASE-RELATED"/>
    <property type="match status" value="1"/>
</dbReference>
<dbReference type="Pfam" id="PF12464">
    <property type="entry name" value="Mac"/>
    <property type="match status" value="1"/>
</dbReference>
<dbReference type="PANTHER" id="PTHR23416:SF23">
    <property type="entry name" value="ACETYLTRANSFERASE C18B11.09C-RELATED"/>
    <property type="match status" value="1"/>
</dbReference>
<feature type="region of interest" description="Disordered" evidence="8">
    <location>
        <begin position="178"/>
        <end position="198"/>
    </location>
</feature>
<evidence type="ECO:0000256" key="5">
    <source>
        <dbReference type="ARBA" id="ARBA00023315"/>
    </source>
</evidence>
<evidence type="ECO:0000256" key="1">
    <source>
        <dbReference type="ARBA" id="ARBA00007274"/>
    </source>
</evidence>
<dbReference type="PROSITE" id="PS00101">
    <property type="entry name" value="HEXAPEP_TRANSFERASES"/>
    <property type="match status" value="1"/>
</dbReference>
<feature type="domain" description="Maltose/galactoside acetyltransferase" evidence="9">
    <location>
        <begin position="6"/>
        <end position="60"/>
    </location>
</feature>
<comment type="function">
    <text evidence="6">Acetyltransferase implicated in the O-acetylation of Nod factors.</text>
</comment>
<dbReference type="GO" id="GO:0008374">
    <property type="term" value="F:O-acyltransferase activity"/>
    <property type="evidence" value="ECO:0007669"/>
    <property type="project" value="TreeGrafter"/>
</dbReference>
<evidence type="ECO:0000313" key="11">
    <source>
        <dbReference type="Proteomes" id="UP000037425"/>
    </source>
</evidence>
<dbReference type="FunFam" id="2.160.10.10:FF:000025">
    <property type="entry name" value="Hexapeptide-repeat containing-acetyltransferase"/>
    <property type="match status" value="1"/>
</dbReference>
<dbReference type="InterPro" id="IPR018357">
    <property type="entry name" value="Hexapep_transf_CS"/>
</dbReference>
<dbReference type="EMBL" id="LGAP01000026">
    <property type="protein sequence ID" value="KOF14501.1"/>
    <property type="molecule type" value="Genomic_DNA"/>
</dbReference>
<keyword evidence="3 10" id="KW-0808">Transferase</keyword>
<evidence type="ECO:0000256" key="3">
    <source>
        <dbReference type="ARBA" id="ARBA00022679"/>
    </source>
</evidence>
<dbReference type="Pfam" id="PF00132">
    <property type="entry name" value="Hexapep"/>
    <property type="match status" value="1"/>
</dbReference>
<dbReference type="SMART" id="SM01266">
    <property type="entry name" value="Mac"/>
    <property type="match status" value="1"/>
</dbReference>
<evidence type="ECO:0000256" key="8">
    <source>
        <dbReference type="SAM" id="MobiDB-lite"/>
    </source>
</evidence>
<dbReference type="InterPro" id="IPR051159">
    <property type="entry name" value="Hexapeptide_acetyltransf"/>
</dbReference>
<dbReference type="InterPro" id="IPR011004">
    <property type="entry name" value="Trimer_LpxA-like_sf"/>
</dbReference>
<dbReference type="InterPro" id="IPR024688">
    <property type="entry name" value="Mac_dom"/>
</dbReference>
<dbReference type="PATRIC" id="fig|106592.7.peg.4202"/>
<keyword evidence="4" id="KW-0677">Repeat</keyword>
<sequence length="198" mass="21030">MSASERDKMAAGDWYCCLDPELEQLRRRARDAVHQHNTMAPDRRGSMAPALRALLASVADDVLIEAPFHCSYGINISLGARVYINAGCTMLDSGRISIGEGSMLGPGVQIYCAEHHKDVPLRSRGIEIARPVEIGKDVWIGGGAILLGGVTIGDGAIVGAGSVVTKDVAAGATVVGNPARPLPRSGKRQIKQEDFDDR</sequence>
<dbReference type="Proteomes" id="UP000037425">
    <property type="component" value="Unassembled WGS sequence"/>
</dbReference>
<evidence type="ECO:0000256" key="6">
    <source>
        <dbReference type="ARBA" id="ARBA00055587"/>
    </source>
</evidence>
<keyword evidence="5" id="KW-0012">Acyltransferase</keyword>
<keyword evidence="2" id="KW-0536">Nodulation</keyword>
<comment type="caution">
    <text evidence="10">The sequence shown here is derived from an EMBL/GenBank/DDBJ whole genome shotgun (WGS) entry which is preliminary data.</text>
</comment>
<dbReference type="RefSeq" id="WP_053251901.1">
    <property type="nucleotide sequence ID" value="NZ_LGAP01000026.1"/>
</dbReference>
<gene>
    <name evidence="10" type="ORF">AC244_27065</name>
</gene>
<dbReference type="AlphaFoldDB" id="A0A0L8BIH5"/>
<dbReference type="InterPro" id="IPR001451">
    <property type="entry name" value="Hexapep"/>
</dbReference>
<evidence type="ECO:0000256" key="7">
    <source>
        <dbReference type="ARBA" id="ARBA00067695"/>
    </source>
</evidence>
<dbReference type="OrthoDB" id="9815592at2"/>
<dbReference type="SUPFAM" id="SSF51161">
    <property type="entry name" value="Trimeric LpxA-like enzymes"/>
    <property type="match status" value="1"/>
</dbReference>
<evidence type="ECO:0000256" key="2">
    <source>
        <dbReference type="ARBA" id="ARBA00022458"/>
    </source>
</evidence>
<comment type="similarity">
    <text evidence="1">Belongs to the transferase hexapeptide repeat family.</text>
</comment>
<protein>
    <recommendedName>
        <fullName evidence="7">Nodulation protein L</fullName>
    </recommendedName>
</protein>
<proteinExistence type="inferred from homology"/>
<dbReference type="Gene3D" id="2.160.10.10">
    <property type="entry name" value="Hexapeptide repeat proteins"/>
    <property type="match status" value="1"/>
</dbReference>
<evidence type="ECO:0000259" key="9">
    <source>
        <dbReference type="SMART" id="SM01266"/>
    </source>
</evidence>
<evidence type="ECO:0000256" key="4">
    <source>
        <dbReference type="ARBA" id="ARBA00022737"/>
    </source>
</evidence>
<name>A0A0L8BIH5_ENSAD</name>
<dbReference type="CDD" id="cd03357">
    <property type="entry name" value="LbH_MAT_GAT"/>
    <property type="match status" value="1"/>
</dbReference>
<accession>A0A0L8BIH5</accession>
<organism evidence="10 11">
    <name type="scientific">Ensifer adhaerens</name>
    <name type="common">Sinorhizobium morelense</name>
    <dbReference type="NCBI Taxonomy" id="106592"/>
    <lineage>
        <taxon>Bacteria</taxon>
        <taxon>Pseudomonadati</taxon>
        <taxon>Pseudomonadota</taxon>
        <taxon>Alphaproteobacteria</taxon>
        <taxon>Hyphomicrobiales</taxon>
        <taxon>Rhizobiaceae</taxon>
        <taxon>Sinorhizobium/Ensifer group</taxon>
        <taxon>Ensifer</taxon>
    </lineage>
</organism>
<evidence type="ECO:0000313" key="10">
    <source>
        <dbReference type="EMBL" id="KOF14501.1"/>
    </source>
</evidence>
<reference evidence="11" key="1">
    <citation type="submission" date="2015-07" db="EMBL/GenBank/DDBJ databases">
        <title>Whole genome sequence of an Ensifer adhaerens strain isolated from a cave pool in the Wind Cave National Park.</title>
        <authorList>
            <person name="Eng W.W.H."/>
            <person name="Gan H.M."/>
            <person name="Barton H.A."/>
            <person name="Savka M.A."/>
        </authorList>
    </citation>
    <scope>NUCLEOTIDE SEQUENCE [LARGE SCALE GENOMIC DNA]</scope>
    <source>
        <strain evidence="11">SD006</strain>
    </source>
</reference>
<dbReference type="GO" id="GO:0016407">
    <property type="term" value="F:acetyltransferase activity"/>
    <property type="evidence" value="ECO:0007669"/>
    <property type="project" value="InterPro"/>
</dbReference>